<organism evidence="1 2">
    <name type="scientific">Glossina palpalis gambiensis</name>
    <dbReference type="NCBI Taxonomy" id="67801"/>
    <lineage>
        <taxon>Eukaryota</taxon>
        <taxon>Metazoa</taxon>
        <taxon>Ecdysozoa</taxon>
        <taxon>Arthropoda</taxon>
        <taxon>Hexapoda</taxon>
        <taxon>Insecta</taxon>
        <taxon>Pterygota</taxon>
        <taxon>Neoptera</taxon>
        <taxon>Endopterygota</taxon>
        <taxon>Diptera</taxon>
        <taxon>Brachycera</taxon>
        <taxon>Muscomorpha</taxon>
        <taxon>Hippoboscoidea</taxon>
        <taxon>Glossinidae</taxon>
        <taxon>Glossina</taxon>
    </lineage>
</organism>
<dbReference type="AlphaFoldDB" id="A0A1B0C4A2"/>
<dbReference type="EnsemblMetazoa" id="GPPI048714-RA">
    <property type="protein sequence ID" value="GPPI048714-PA"/>
    <property type="gene ID" value="GPPI048714"/>
</dbReference>
<protein>
    <submittedName>
        <fullName evidence="1">Uncharacterized protein</fullName>
    </submittedName>
</protein>
<evidence type="ECO:0000313" key="1">
    <source>
        <dbReference type="EnsemblMetazoa" id="GPPI048714-PA"/>
    </source>
</evidence>
<name>A0A1B0C4A2_9MUSC</name>
<proteinExistence type="predicted"/>
<evidence type="ECO:0000313" key="2">
    <source>
        <dbReference type="Proteomes" id="UP000092460"/>
    </source>
</evidence>
<accession>A0A1B0C4A2</accession>
<reference evidence="2" key="1">
    <citation type="submission" date="2015-01" db="EMBL/GenBank/DDBJ databases">
        <authorList>
            <person name="Aksoy S."/>
            <person name="Warren W."/>
            <person name="Wilson R.K."/>
        </authorList>
    </citation>
    <scope>NUCLEOTIDE SEQUENCE [LARGE SCALE GENOMIC DNA]</scope>
    <source>
        <strain evidence="2">IAEA</strain>
    </source>
</reference>
<dbReference type="Proteomes" id="UP000092460">
    <property type="component" value="Unassembled WGS sequence"/>
</dbReference>
<dbReference type="VEuPathDB" id="VectorBase:GPPI048714"/>
<dbReference type="EMBL" id="JXJN01025323">
    <property type="status" value="NOT_ANNOTATED_CDS"/>
    <property type="molecule type" value="Genomic_DNA"/>
</dbReference>
<keyword evidence="2" id="KW-1185">Reference proteome</keyword>
<reference evidence="1" key="2">
    <citation type="submission" date="2020-05" db="UniProtKB">
        <authorList>
            <consortium name="EnsemblMetazoa"/>
        </authorList>
    </citation>
    <scope>IDENTIFICATION</scope>
    <source>
        <strain evidence="1">IAEA</strain>
    </source>
</reference>
<sequence length="147" mass="15770">MGRLPASFAGLYLTGANVVAKTEIDLPIISITPLTAGSASLLPLPFGDNLNSLNADSRSLSNGTVWLRNIRQKCNGYASKICSIVTGGLLRINCRISHLCTKQHNGEASKRLAQTLIIPLLCFSSQRGLGRAGYHNGSTMNIFLQNQ</sequence>